<dbReference type="EMBL" id="JBEPSB010000001">
    <property type="protein sequence ID" value="MET4559457.1"/>
    <property type="molecule type" value="Genomic_DNA"/>
</dbReference>
<comment type="caution">
    <text evidence="1">The sequence shown here is derived from an EMBL/GenBank/DDBJ whole genome shotgun (WGS) entry which is preliminary data.</text>
</comment>
<evidence type="ECO:0000313" key="1">
    <source>
        <dbReference type="EMBL" id="MET4559457.1"/>
    </source>
</evidence>
<proteinExistence type="predicted"/>
<evidence type="ECO:0000313" key="2">
    <source>
        <dbReference type="Proteomes" id="UP001549363"/>
    </source>
</evidence>
<protein>
    <submittedName>
        <fullName evidence="1">Uncharacterized protein</fullName>
    </submittedName>
</protein>
<gene>
    <name evidence="1" type="ORF">ABIA69_000600</name>
</gene>
<reference evidence="1 2" key="1">
    <citation type="submission" date="2024-06" db="EMBL/GenBank/DDBJ databases">
        <title>Sorghum-associated microbial communities from plants grown in Nebraska, USA.</title>
        <authorList>
            <person name="Schachtman D."/>
        </authorList>
    </citation>
    <scope>NUCLEOTIDE SEQUENCE [LARGE SCALE GENOMIC DNA]</scope>
    <source>
        <strain evidence="1 2">736</strain>
    </source>
</reference>
<organism evidence="1 2">
    <name type="scientific">Lysinibacillus parviboronicapiens</name>
    <dbReference type="NCBI Taxonomy" id="436516"/>
    <lineage>
        <taxon>Bacteria</taxon>
        <taxon>Bacillati</taxon>
        <taxon>Bacillota</taxon>
        <taxon>Bacilli</taxon>
        <taxon>Bacillales</taxon>
        <taxon>Bacillaceae</taxon>
        <taxon>Lysinibacillus</taxon>
    </lineage>
</organism>
<name>A0ABV2PES8_9BACI</name>
<keyword evidence="2" id="KW-1185">Reference proteome</keyword>
<accession>A0ABV2PES8</accession>
<dbReference type="Proteomes" id="UP001549363">
    <property type="component" value="Unassembled WGS sequence"/>
</dbReference>
<sequence length="54" mass="5847">MNAASRQLLNQCDAYVMHGGTVGEVAEKIKDMITRRESAGKASFETFGMAAYCS</sequence>